<evidence type="ECO:0000256" key="5">
    <source>
        <dbReference type="SAM" id="MobiDB-lite"/>
    </source>
</evidence>
<dbReference type="SUPFAM" id="SSF47576">
    <property type="entry name" value="Calponin-homology domain, CH-domain"/>
    <property type="match status" value="1"/>
</dbReference>
<keyword evidence="3" id="KW-0206">Cytoskeleton</keyword>
<dbReference type="GO" id="GO:0008093">
    <property type="term" value="F:cytoskeletal anchor activity"/>
    <property type="evidence" value="ECO:0007669"/>
    <property type="project" value="TreeGrafter"/>
</dbReference>
<dbReference type="Pfam" id="PF02187">
    <property type="entry name" value="GAS2"/>
    <property type="match status" value="1"/>
</dbReference>
<dbReference type="CDD" id="cd21204">
    <property type="entry name" value="CH_GAS2-like"/>
    <property type="match status" value="1"/>
</dbReference>
<feature type="compositionally biased region" description="Polar residues" evidence="5">
    <location>
        <begin position="551"/>
        <end position="562"/>
    </location>
</feature>
<dbReference type="GO" id="GO:0051015">
    <property type="term" value="F:actin filament binding"/>
    <property type="evidence" value="ECO:0007669"/>
    <property type="project" value="TreeGrafter"/>
</dbReference>
<feature type="compositionally biased region" description="Low complexity" evidence="5">
    <location>
        <begin position="485"/>
        <end position="494"/>
    </location>
</feature>
<dbReference type="AlphaFoldDB" id="A0A2H1VNN9"/>
<dbReference type="PANTHER" id="PTHR46756:SF13">
    <property type="entry name" value="GROWTH ARREST-SPECIFIC PROTEIN 2"/>
    <property type="match status" value="1"/>
</dbReference>
<dbReference type="PANTHER" id="PTHR46756">
    <property type="entry name" value="TRANSGELIN"/>
    <property type="match status" value="1"/>
</dbReference>
<proteinExistence type="inferred from homology"/>
<dbReference type="SMART" id="SM00243">
    <property type="entry name" value="GAS2"/>
    <property type="match status" value="1"/>
</dbReference>
<evidence type="ECO:0000256" key="3">
    <source>
        <dbReference type="ARBA" id="ARBA00023212"/>
    </source>
</evidence>
<evidence type="ECO:0000256" key="1">
    <source>
        <dbReference type="ARBA" id="ARBA00004245"/>
    </source>
</evidence>
<dbReference type="GO" id="GO:0051764">
    <property type="term" value="P:actin crosslink formation"/>
    <property type="evidence" value="ECO:0007669"/>
    <property type="project" value="TreeGrafter"/>
</dbReference>
<organism evidence="8">
    <name type="scientific">Spodoptera frugiperda</name>
    <name type="common">Fall armyworm</name>
    <dbReference type="NCBI Taxonomy" id="7108"/>
    <lineage>
        <taxon>Eukaryota</taxon>
        <taxon>Metazoa</taxon>
        <taxon>Ecdysozoa</taxon>
        <taxon>Arthropoda</taxon>
        <taxon>Hexapoda</taxon>
        <taxon>Insecta</taxon>
        <taxon>Pterygota</taxon>
        <taxon>Neoptera</taxon>
        <taxon>Endopterygota</taxon>
        <taxon>Lepidoptera</taxon>
        <taxon>Glossata</taxon>
        <taxon>Ditrysia</taxon>
        <taxon>Noctuoidea</taxon>
        <taxon>Noctuidae</taxon>
        <taxon>Amphipyrinae</taxon>
        <taxon>Spodoptera</taxon>
    </lineage>
</organism>
<evidence type="ECO:0000259" key="6">
    <source>
        <dbReference type="PROSITE" id="PS50021"/>
    </source>
</evidence>
<dbReference type="InterPro" id="IPR036534">
    <property type="entry name" value="GAR_dom_sf"/>
</dbReference>
<accession>A0A2H1VNN9</accession>
<dbReference type="InterPro" id="IPR001715">
    <property type="entry name" value="CH_dom"/>
</dbReference>
<feature type="region of interest" description="Disordered" evidence="5">
    <location>
        <begin position="324"/>
        <end position="382"/>
    </location>
</feature>
<feature type="compositionally biased region" description="Polar residues" evidence="5">
    <location>
        <begin position="366"/>
        <end position="375"/>
    </location>
</feature>
<dbReference type="GO" id="GO:0005884">
    <property type="term" value="C:actin filament"/>
    <property type="evidence" value="ECO:0007669"/>
    <property type="project" value="TreeGrafter"/>
</dbReference>
<feature type="region of interest" description="Disordered" evidence="5">
    <location>
        <begin position="506"/>
        <end position="703"/>
    </location>
</feature>
<dbReference type="Gene3D" id="3.30.920.20">
    <property type="entry name" value="Gas2-like domain"/>
    <property type="match status" value="1"/>
</dbReference>
<dbReference type="InterPro" id="IPR036872">
    <property type="entry name" value="CH_dom_sf"/>
</dbReference>
<sequence>MKKPPGVETFTAACNLRKWTIFLDDARDRPADRPTSPLNLTYTMEALTMAYYRCGPTAIGSRTSWGPVTSPTSVEPKSYDRPLSGNFDRIFNAFERTNAFEYIRNSFEGGKEEEERHIGHGDIIVNRKMSSSFERADCALAAQTPCSEDEDFYREKILYSQARQLFPLQEDLADWINKTIGITYLTGENFLDVLDNGVELCQLAAVIHDRAREALDQGLIVGPVPQIRGRCWQRAARRSFFSRDNTENFITFCRELGVHENLLFESDDLVLHNQPRQVILCLLEVARLATKFNVEPPGLVQLEKEIALEERDSGLDSAMSATAWQFRDSSPPPRDEKSANEVPPKTPDPDSQLSAVDNADAESTKSEGTVASTDSDVPLKPTNELDKRVQLVTRLMERGCSCSSGKCSKLLKVKKVGEGRYNIAGRNVFIRLLKGRHMMVRVGGGWDTLEHFLSRHEPCQVRLVTQGRRDVLPVPLDEPAPPAHPALSPASSRASLTKECSVAGTVSPVDSKASSISGKTSPVELRSGRSTRASSKASSGKSSPLPDQRRTSTPVKPTSARSLRSALTLPLRADSVDGRSPKSPAARSRKQSAPSSFSTPNTPTGRSVRTPPAEHRKSLTSAALATTPTTPKKSRSMSLAHVQKDDKRTFCGTDRLNQVKKTRSTSAATTPTDTAAARKTRSQSLASTPVNEPKKTFNGTNGYAKKTRSMSLATPVDFKPLNKSISVNGAMTQAAIEESIRLSLAATIADDTSAKKPFLHIKAKYRSPPPREVPPR</sequence>
<feature type="region of interest" description="Disordered" evidence="5">
    <location>
        <begin position="473"/>
        <end position="494"/>
    </location>
</feature>
<dbReference type="GO" id="GO:0008017">
    <property type="term" value="F:microtubule binding"/>
    <property type="evidence" value="ECO:0007669"/>
    <property type="project" value="InterPro"/>
</dbReference>
<evidence type="ECO:0000256" key="4">
    <source>
        <dbReference type="ARBA" id="ARBA00038441"/>
    </source>
</evidence>
<evidence type="ECO:0000313" key="8">
    <source>
        <dbReference type="EMBL" id="SOQ42418.1"/>
    </source>
</evidence>
<protein>
    <submittedName>
        <fullName evidence="8">SFRICE_028731</fullName>
    </submittedName>
</protein>
<feature type="compositionally biased region" description="Low complexity" evidence="5">
    <location>
        <begin position="619"/>
        <end position="631"/>
    </location>
</feature>
<dbReference type="PROSITE" id="PS51460">
    <property type="entry name" value="GAR"/>
    <property type="match status" value="1"/>
</dbReference>
<feature type="domain" description="GAR" evidence="7">
    <location>
        <begin position="383"/>
        <end position="460"/>
    </location>
</feature>
<dbReference type="Pfam" id="PF00307">
    <property type="entry name" value="CH"/>
    <property type="match status" value="1"/>
</dbReference>
<feature type="domain" description="Calponin-homology (CH)" evidence="6">
    <location>
        <begin position="166"/>
        <end position="289"/>
    </location>
</feature>
<feature type="region of interest" description="Disordered" evidence="5">
    <location>
        <begin position="757"/>
        <end position="776"/>
    </location>
</feature>
<evidence type="ECO:0000259" key="7">
    <source>
        <dbReference type="PROSITE" id="PS51460"/>
    </source>
</evidence>
<feature type="compositionally biased region" description="Low complexity" evidence="5">
    <location>
        <begin position="664"/>
        <end position="677"/>
    </location>
</feature>
<comment type="subcellular location">
    <subcellularLocation>
        <location evidence="1">Cytoplasm</location>
        <location evidence="1">Cytoskeleton</location>
    </subcellularLocation>
</comment>
<dbReference type="PROSITE" id="PS50021">
    <property type="entry name" value="CH"/>
    <property type="match status" value="1"/>
</dbReference>
<reference evidence="8" key="1">
    <citation type="submission" date="2016-07" db="EMBL/GenBank/DDBJ databases">
        <authorList>
            <person name="Bretaudeau A."/>
        </authorList>
    </citation>
    <scope>NUCLEOTIDE SEQUENCE</scope>
    <source>
        <strain evidence="8">Rice</strain>
        <tissue evidence="8">Whole body</tissue>
    </source>
</reference>
<dbReference type="Gene3D" id="1.10.418.10">
    <property type="entry name" value="Calponin-like domain"/>
    <property type="match status" value="1"/>
</dbReference>
<evidence type="ECO:0000256" key="2">
    <source>
        <dbReference type="ARBA" id="ARBA00022490"/>
    </source>
</evidence>
<feature type="compositionally biased region" description="Pro residues" evidence="5">
    <location>
        <begin position="767"/>
        <end position="776"/>
    </location>
</feature>
<dbReference type="EMBL" id="ODYU01003522">
    <property type="protein sequence ID" value="SOQ42418.1"/>
    <property type="molecule type" value="Genomic_DNA"/>
</dbReference>
<comment type="similarity">
    <text evidence="4">Belongs to the GAS2 family.</text>
</comment>
<dbReference type="InterPro" id="IPR003108">
    <property type="entry name" value="GAR_dom"/>
</dbReference>
<gene>
    <name evidence="8" type="ORF">SFRICE_028731</name>
</gene>
<feature type="compositionally biased region" description="Low complexity" evidence="5">
    <location>
        <begin position="528"/>
        <end position="543"/>
    </location>
</feature>
<name>A0A2H1VNN9_SPOFR</name>
<feature type="compositionally biased region" description="Polar residues" evidence="5">
    <location>
        <begin position="591"/>
        <end position="607"/>
    </location>
</feature>
<keyword evidence="2" id="KW-0963">Cytoplasm</keyword>
<dbReference type="SMART" id="SM00033">
    <property type="entry name" value="CH"/>
    <property type="match status" value="1"/>
</dbReference>
<dbReference type="SUPFAM" id="SSF143575">
    <property type="entry name" value="GAS2 domain-like"/>
    <property type="match status" value="1"/>
</dbReference>